<feature type="non-terminal residue" evidence="4">
    <location>
        <position position="1"/>
    </location>
</feature>
<dbReference type="GO" id="GO:0009307">
    <property type="term" value="P:DNA restriction-modification system"/>
    <property type="evidence" value="ECO:0007669"/>
    <property type="project" value="UniProtKB-KW"/>
</dbReference>
<sequence>PDISILSDEFLAEIQGMPRKNLALELLKRLLNDEIKSRAKTNLVQGKKFSVLLAEAVKRYQNGLVDSAQVIEELIKLAQEIREADKRGEKLNLRTDELAFYDALADNPKAEVVLGDQTLKMIAHELVDSVKKNTSIDWQIKESVQAKLRVFVKRILRKHKYPPDDPATGKYTVSIKKILDQAKLLAEYWVEN</sequence>
<dbReference type="EMBL" id="BARS01038226">
    <property type="protein sequence ID" value="GAG20197.1"/>
    <property type="molecule type" value="Genomic_DNA"/>
</dbReference>
<protein>
    <recommendedName>
        <fullName evidence="3">Type I restriction enzyme HindI endonuclease subunit-like C-terminal domain-containing protein</fullName>
    </recommendedName>
</protein>
<dbReference type="PANTHER" id="PTHR30195">
    <property type="entry name" value="TYPE I SITE-SPECIFIC DEOXYRIBONUCLEASE PROTEIN SUBUNIT M AND R"/>
    <property type="match status" value="1"/>
</dbReference>
<evidence type="ECO:0000256" key="1">
    <source>
        <dbReference type="ARBA" id="ARBA00022747"/>
    </source>
</evidence>
<evidence type="ECO:0000259" key="3">
    <source>
        <dbReference type="Pfam" id="PF11867"/>
    </source>
</evidence>
<evidence type="ECO:0000313" key="4">
    <source>
        <dbReference type="EMBL" id="GAG20197.1"/>
    </source>
</evidence>
<proteinExistence type="predicted"/>
<keyword evidence="2" id="KW-0175">Coiled coil</keyword>
<feature type="coiled-coil region" evidence="2">
    <location>
        <begin position="67"/>
        <end position="94"/>
    </location>
</feature>
<gene>
    <name evidence="4" type="ORF">S01H1_58513</name>
</gene>
<accession>X0WAF0</accession>
<dbReference type="InterPro" id="IPR051268">
    <property type="entry name" value="Type-I_R_enzyme_R_subunit"/>
</dbReference>
<feature type="domain" description="Type I restriction enzyme HindI endonuclease subunit-like C-terminal" evidence="3">
    <location>
        <begin position="1"/>
        <end position="187"/>
    </location>
</feature>
<dbReference type="InterPro" id="IPR021810">
    <property type="entry name" value="T1RH-like_C"/>
</dbReference>
<organism evidence="4">
    <name type="scientific">marine sediment metagenome</name>
    <dbReference type="NCBI Taxonomy" id="412755"/>
    <lineage>
        <taxon>unclassified sequences</taxon>
        <taxon>metagenomes</taxon>
        <taxon>ecological metagenomes</taxon>
    </lineage>
</organism>
<comment type="caution">
    <text evidence="4">The sequence shown here is derived from an EMBL/GenBank/DDBJ whole genome shotgun (WGS) entry which is preliminary data.</text>
</comment>
<dbReference type="Pfam" id="PF11867">
    <property type="entry name" value="T1RH-like_C"/>
    <property type="match status" value="1"/>
</dbReference>
<reference evidence="4" key="1">
    <citation type="journal article" date="2014" name="Front. Microbiol.">
        <title>High frequency of phylogenetically diverse reductive dehalogenase-homologous genes in deep subseafloor sedimentary metagenomes.</title>
        <authorList>
            <person name="Kawai M."/>
            <person name="Futagami T."/>
            <person name="Toyoda A."/>
            <person name="Takaki Y."/>
            <person name="Nishi S."/>
            <person name="Hori S."/>
            <person name="Arai W."/>
            <person name="Tsubouchi T."/>
            <person name="Morono Y."/>
            <person name="Uchiyama I."/>
            <person name="Ito T."/>
            <person name="Fujiyama A."/>
            <person name="Inagaki F."/>
            <person name="Takami H."/>
        </authorList>
    </citation>
    <scope>NUCLEOTIDE SEQUENCE</scope>
    <source>
        <strain evidence="4">Expedition CK06-06</strain>
    </source>
</reference>
<evidence type="ECO:0000256" key="2">
    <source>
        <dbReference type="SAM" id="Coils"/>
    </source>
</evidence>
<name>X0WAF0_9ZZZZ</name>
<dbReference type="AlphaFoldDB" id="X0WAF0"/>
<dbReference type="PANTHER" id="PTHR30195:SF15">
    <property type="entry name" value="TYPE I RESTRICTION ENZYME HINDI ENDONUCLEASE SUBUNIT"/>
    <property type="match status" value="1"/>
</dbReference>
<keyword evidence="1" id="KW-0680">Restriction system</keyword>